<dbReference type="NCBIfam" id="TIGR01439">
    <property type="entry name" value="lp_hng_hel_AbrB"/>
    <property type="match status" value="1"/>
</dbReference>
<reference evidence="3 4" key="1">
    <citation type="submission" date="2017-06" db="EMBL/GenBank/DDBJ databases">
        <title>Draft Genome Sequence of Natranaerobius trueperi halophilic, alkalithermophilic bacteria from soda lakes.</title>
        <authorList>
            <person name="Zhao B."/>
        </authorList>
    </citation>
    <scope>NUCLEOTIDE SEQUENCE [LARGE SCALE GENOMIC DNA]</scope>
    <source>
        <strain evidence="3 4">DSM 18760</strain>
    </source>
</reference>
<evidence type="ECO:0000313" key="3">
    <source>
        <dbReference type="EMBL" id="OWZ83644.1"/>
    </source>
</evidence>
<dbReference type="Pfam" id="PF04014">
    <property type="entry name" value="MazE_antitoxin"/>
    <property type="match status" value="1"/>
</dbReference>
<feature type="domain" description="SpoVT-AbrB" evidence="2">
    <location>
        <begin position="5"/>
        <end position="50"/>
    </location>
</feature>
<dbReference type="SUPFAM" id="SSF89447">
    <property type="entry name" value="AbrB/MazE/MraZ-like"/>
    <property type="match status" value="1"/>
</dbReference>
<dbReference type="InterPro" id="IPR052731">
    <property type="entry name" value="B_subtilis_Trans_State_Reg"/>
</dbReference>
<comment type="caution">
    <text evidence="3">The sequence shown here is derived from an EMBL/GenBank/DDBJ whole genome shotgun (WGS) entry which is preliminary data.</text>
</comment>
<name>A0A226BZ99_9FIRM</name>
<protein>
    <submittedName>
        <fullName evidence="3">AbrB family transcriptional regulator</fullName>
    </submittedName>
</protein>
<dbReference type="Gene3D" id="2.10.260.10">
    <property type="match status" value="1"/>
</dbReference>
<evidence type="ECO:0000313" key="4">
    <source>
        <dbReference type="Proteomes" id="UP000214588"/>
    </source>
</evidence>
<dbReference type="Proteomes" id="UP000214588">
    <property type="component" value="Unassembled WGS sequence"/>
</dbReference>
<dbReference type="PANTHER" id="PTHR36432:SF4">
    <property type="entry name" value="TRANSITION STATE REGULATOR ABH-RELATED"/>
    <property type="match status" value="1"/>
</dbReference>
<dbReference type="GO" id="GO:0003677">
    <property type="term" value="F:DNA binding"/>
    <property type="evidence" value="ECO:0007669"/>
    <property type="project" value="UniProtKB-UniRule"/>
</dbReference>
<proteinExistence type="predicted"/>
<dbReference type="OrthoDB" id="9782993at2"/>
<sequence>MKSTGLVRKVDELGRIVIPIELRRNLGIEQRDSLEIYIEGENIILKKYEPACIFCGTAQDGEMIHHKGKNICRTCAKELSNS</sequence>
<gene>
    <name evidence="3" type="ORF">CDO51_07430</name>
</gene>
<dbReference type="SMART" id="SM00966">
    <property type="entry name" value="SpoVT_AbrB"/>
    <property type="match status" value="1"/>
</dbReference>
<accession>A0A226BZ99</accession>
<evidence type="ECO:0000256" key="1">
    <source>
        <dbReference type="PROSITE-ProRule" id="PRU01076"/>
    </source>
</evidence>
<keyword evidence="4" id="KW-1185">Reference proteome</keyword>
<dbReference type="RefSeq" id="WP_089023659.1">
    <property type="nucleotide sequence ID" value="NZ_NIQC01000014.1"/>
</dbReference>
<dbReference type="PANTHER" id="PTHR36432">
    <property type="match status" value="1"/>
</dbReference>
<organism evidence="3 4">
    <name type="scientific">Natranaerobius trueperi</name>
    <dbReference type="NCBI Taxonomy" id="759412"/>
    <lineage>
        <taxon>Bacteria</taxon>
        <taxon>Bacillati</taxon>
        <taxon>Bacillota</taxon>
        <taxon>Clostridia</taxon>
        <taxon>Natranaerobiales</taxon>
        <taxon>Natranaerobiaceae</taxon>
        <taxon>Natranaerobius</taxon>
    </lineage>
</organism>
<dbReference type="AlphaFoldDB" id="A0A226BZ99"/>
<dbReference type="InterPro" id="IPR037914">
    <property type="entry name" value="SpoVT-AbrB_sf"/>
</dbReference>
<dbReference type="PROSITE" id="PS51740">
    <property type="entry name" value="SPOVT_ABRB"/>
    <property type="match status" value="1"/>
</dbReference>
<dbReference type="InterPro" id="IPR007159">
    <property type="entry name" value="SpoVT-AbrB_dom"/>
</dbReference>
<dbReference type="EMBL" id="NIQC01000014">
    <property type="protein sequence ID" value="OWZ83644.1"/>
    <property type="molecule type" value="Genomic_DNA"/>
</dbReference>
<keyword evidence="1" id="KW-0238">DNA-binding</keyword>
<evidence type="ECO:0000259" key="2">
    <source>
        <dbReference type="PROSITE" id="PS51740"/>
    </source>
</evidence>